<evidence type="ECO:0000313" key="14">
    <source>
        <dbReference type="Proteomes" id="UP000652567"/>
    </source>
</evidence>
<comment type="caution">
    <text evidence="13">The sequence shown here is derived from an EMBL/GenBank/DDBJ whole genome shotgun (WGS) entry which is preliminary data.</text>
</comment>
<evidence type="ECO:0000256" key="6">
    <source>
        <dbReference type="ARBA" id="ARBA00022475"/>
    </source>
</evidence>
<feature type="transmembrane region" description="Helical" evidence="12">
    <location>
        <begin position="20"/>
        <end position="41"/>
    </location>
</feature>
<evidence type="ECO:0000256" key="1">
    <source>
        <dbReference type="ARBA" id="ARBA00002442"/>
    </source>
</evidence>
<sequence>MTFQFESLAAFLAMNNHGPFVWAAYGITLVVLITLVVMPVLQTRSFFRRQRRLQRLAEKQTGQ</sequence>
<evidence type="ECO:0000256" key="4">
    <source>
        <dbReference type="ARBA" id="ARBA00016461"/>
    </source>
</evidence>
<dbReference type="Pfam" id="PF04995">
    <property type="entry name" value="CcmD"/>
    <property type="match status" value="1"/>
</dbReference>
<dbReference type="GO" id="GO:1903607">
    <property type="term" value="P:cytochrome c biosynthetic process"/>
    <property type="evidence" value="ECO:0007669"/>
    <property type="project" value="TreeGrafter"/>
</dbReference>
<keyword evidence="8 12" id="KW-0812">Transmembrane</keyword>
<comment type="similarity">
    <text evidence="3 12">Belongs to the CcmD/CycX/HelD family.</text>
</comment>
<name>A0A928YTF0_9GAMM</name>
<evidence type="ECO:0000256" key="10">
    <source>
        <dbReference type="ARBA" id="ARBA00022989"/>
    </source>
</evidence>
<evidence type="ECO:0000256" key="8">
    <source>
        <dbReference type="ARBA" id="ARBA00022692"/>
    </source>
</evidence>
<evidence type="ECO:0000256" key="11">
    <source>
        <dbReference type="ARBA" id="ARBA00023136"/>
    </source>
</evidence>
<dbReference type="PANTHER" id="PTHR37531">
    <property type="entry name" value="HEME EXPORTER PROTEIN D"/>
    <property type="match status" value="1"/>
</dbReference>
<comment type="function">
    <text evidence="1 12">Required for the export of heme to the periplasm for the biogenesis of c-type cytochromes.</text>
</comment>
<proteinExistence type="inferred from homology"/>
<dbReference type="AlphaFoldDB" id="A0A928YTF0"/>
<comment type="subcellular location">
    <subcellularLocation>
        <location evidence="2 12">Cell inner membrane</location>
        <topology evidence="2 12">Single-pass membrane protein</topology>
    </subcellularLocation>
</comment>
<gene>
    <name evidence="13" type="primary">ccmD</name>
    <name evidence="13" type="ORF">C4F51_09770</name>
</gene>
<evidence type="ECO:0000256" key="5">
    <source>
        <dbReference type="ARBA" id="ARBA00022448"/>
    </source>
</evidence>
<dbReference type="GO" id="GO:0015886">
    <property type="term" value="P:heme transport"/>
    <property type="evidence" value="ECO:0007669"/>
    <property type="project" value="InterPro"/>
</dbReference>
<dbReference type="PANTHER" id="PTHR37531:SF1">
    <property type="entry name" value="HEME EXPORTER PROTEIN D"/>
    <property type="match status" value="1"/>
</dbReference>
<dbReference type="InterPro" id="IPR052075">
    <property type="entry name" value="Heme_exporter_D"/>
</dbReference>
<dbReference type="InterPro" id="IPR007078">
    <property type="entry name" value="Haem_export_protD_CcmD"/>
</dbReference>
<evidence type="ECO:0000256" key="2">
    <source>
        <dbReference type="ARBA" id="ARBA00004377"/>
    </source>
</evidence>
<dbReference type="NCBIfam" id="TIGR03141">
    <property type="entry name" value="cytochro_ccmD"/>
    <property type="match status" value="1"/>
</dbReference>
<keyword evidence="10 12" id="KW-1133">Transmembrane helix</keyword>
<dbReference type="RefSeq" id="WP_193909348.1">
    <property type="nucleotide sequence ID" value="NZ_PRDL01000001.1"/>
</dbReference>
<evidence type="ECO:0000256" key="3">
    <source>
        <dbReference type="ARBA" id="ARBA00008741"/>
    </source>
</evidence>
<accession>A0A928YTF0</accession>
<keyword evidence="6 12" id="KW-1003">Cell membrane</keyword>
<keyword evidence="9 12" id="KW-0201">Cytochrome c-type biogenesis</keyword>
<evidence type="ECO:0000313" key="13">
    <source>
        <dbReference type="EMBL" id="MBE8717476.1"/>
    </source>
</evidence>
<evidence type="ECO:0000256" key="12">
    <source>
        <dbReference type="RuleBase" id="RU363101"/>
    </source>
</evidence>
<organism evidence="13 14">
    <name type="scientific">Cellvibrio polysaccharolyticus</name>
    <dbReference type="NCBI Taxonomy" id="2082724"/>
    <lineage>
        <taxon>Bacteria</taxon>
        <taxon>Pseudomonadati</taxon>
        <taxon>Pseudomonadota</taxon>
        <taxon>Gammaproteobacteria</taxon>
        <taxon>Cellvibrionales</taxon>
        <taxon>Cellvibrionaceae</taxon>
        <taxon>Cellvibrio</taxon>
    </lineage>
</organism>
<dbReference type="GO" id="GO:0005886">
    <property type="term" value="C:plasma membrane"/>
    <property type="evidence" value="ECO:0007669"/>
    <property type="project" value="UniProtKB-SubCell"/>
</dbReference>
<keyword evidence="14" id="KW-1185">Reference proteome</keyword>
<keyword evidence="11 12" id="KW-0472">Membrane</keyword>
<evidence type="ECO:0000256" key="9">
    <source>
        <dbReference type="ARBA" id="ARBA00022748"/>
    </source>
</evidence>
<dbReference type="GO" id="GO:0017004">
    <property type="term" value="P:cytochrome complex assembly"/>
    <property type="evidence" value="ECO:0007669"/>
    <property type="project" value="UniProtKB-KW"/>
</dbReference>
<evidence type="ECO:0000256" key="7">
    <source>
        <dbReference type="ARBA" id="ARBA00022519"/>
    </source>
</evidence>
<reference evidence="13" key="1">
    <citation type="submission" date="2018-07" db="EMBL/GenBank/DDBJ databases">
        <title>Genome assembly of strain Ka43.</title>
        <authorList>
            <person name="Kukolya J."/>
            <person name="Nagy I."/>
            <person name="Horvath B."/>
            <person name="Toth A."/>
        </authorList>
    </citation>
    <scope>NUCLEOTIDE SEQUENCE</scope>
    <source>
        <strain evidence="13">KB43</strain>
    </source>
</reference>
<dbReference type="EMBL" id="PRDL01000001">
    <property type="protein sequence ID" value="MBE8717476.1"/>
    <property type="molecule type" value="Genomic_DNA"/>
</dbReference>
<protein>
    <recommendedName>
        <fullName evidence="4 12">Heme exporter protein D</fullName>
    </recommendedName>
</protein>
<keyword evidence="7 12" id="KW-0997">Cell inner membrane</keyword>
<keyword evidence="5 12" id="KW-0813">Transport</keyword>
<dbReference type="Proteomes" id="UP000652567">
    <property type="component" value="Unassembled WGS sequence"/>
</dbReference>